<dbReference type="InterPro" id="IPR036273">
    <property type="entry name" value="CRAL/TRIO_N_dom_sf"/>
</dbReference>
<dbReference type="InterPro" id="IPR036865">
    <property type="entry name" value="CRAL-TRIO_dom_sf"/>
</dbReference>
<evidence type="ECO:0000313" key="2">
    <source>
        <dbReference type="EMBL" id="KAH6879516.1"/>
    </source>
</evidence>
<gene>
    <name evidence="2" type="ORF">B0T10DRAFT_532246</name>
</gene>
<dbReference type="SUPFAM" id="SSF46938">
    <property type="entry name" value="CRAL/TRIO N-terminal domain"/>
    <property type="match status" value="1"/>
</dbReference>
<dbReference type="Pfam" id="PF00650">
    <property type="entry name" value="CRAL_TRIO"/>
    <property type="match status" value="1"/>
</dbReference>
<evidence type="ECO:0000259" key="1">
    <source>
        <dbReference type="PROSITE" id="PS50191"/>
    </source>
</evidence>
<dbReference type="EMBL" id="JAGPYM010000029">
    <property type="protein sequence ID" value="KAH6879516.1"/>
    <property type="molecule type" value="Genomic_DNA"/>
</dbReference>
<dbReference type="InterPro" id="IPR001251">
    <property type="entry name" value="CRAL-TRIO_dom"/>
</dbReference>
<dbReference type="OrthoDB" id="43460at2759"/>
<dbReference type="AlphaFoldDB" id="A0A9P9AJR0"/>
<dbReference type="Pfam" id="PF03765">
    <property type="entry name" value="CRAL_TRIO_N"/>
    <property type="match status" value="1"/>
</dbReference>
<proteinExistence type="predicted"/>
<dbReference type="InterPro" id="IPR011074">
    <property type="entry name" value="CRAL/TRIO_N_dom"/>
</dbReference>
<reference evidence="2 3" key="1">
    <citation type="journal article" date="2021" name="Nat. Commun.">
        <title>Genetic determinants of endophytism in the Arabidopsis root mycobiome.</title>
        <authorList>
            <person name="Mesny F."/>
            <person name="Miyauchi S."/>
            <person name="Thiergart T."/>
            <person name="Pickel B."/>
            <person name="Atanasova L."/>
            <person name="Karlsson M."/>
            <person name="Huettel B."/>
            <person name="Barry K.W."/>
            <person name="Haridas S."/>
            <person name="Chen C."/>
            <person name="Bauer D."/>
            <person name="Andreopoulos W."/>
            <person name="Pangilinan J."/>
            <person name="LaButti K."/>
            <person name="Riley R."/>
            <person name="Lipzen A."/>
            <person name="Clum A."/>
            <person name="Drula E."/>
            <person name="Henrissat B."/>
            <person name="Kohler A."/>
            <person name="Grigoriev I.V."/>
            <person name="Martin F.M."/>
            <person name="Hacquard S."/>
        </authorList>
    </citation>
    <scope>NUCLEOTIDE SEQUENCE [LARGE SCALE GENOMIC DNA]</scope>
    <source>
        <strain evidence="2 3">MPI-CAGE-CH-0241</strain>
    </source>
</reference>
<dbReference type="PANTHER" id="PTHR46590">
    <property type="entry name" value="PHOSPHATIDYLINOSITOL TRANSFER PROTEIN CSR1-RELATED"/>
    <property type="match status" value="1"/>
</dbReference>
<protein>
    <submittedName>
        <fullName evidence="2">CRAL-TRIO domain-containing protein</fullName>
    </submittedName>
</protein>
<dbReference type="SUPFAM" id="SSF52087">
    <property type="entry name" value="CRAL/TRIO domain"/>
    <property type="match status" value="1"/>
</dbReference>
<feature type="domain" description="CRAL-TRIO" evidence="1">
    <location>
        <begin position="128"/>
        <end position="287"/>
    </location>
</feature>
<name>A0A9P9AJR0_9HYPO</name>
<evidence type="ECO:0000313" key="3">
    <source>
        <dbReference type="Proteomes" id="UP000777438"/>
    </source>
</evidence>
<dbReference type="Gene3D" id="3.40.525.10">
    <property type="entry name" value="CRAL-TRIO lipid binding domain"/>
    <property type="match status" value="1"/>
</dbReference>
<keyword evidence="3" id="KW-1185">Reference proteome</keyword>
<dbReference type="InterPro" id="IPR052432">
    <property type="entry name" value="PITP/CRAL-TRIO"/>
</dbReference>
<dbReference type="SMART" id="SM00516">
    <property type="entry name" value="SEC14"/>
    <property type="match status" value="1"/>
</dbReference>
<sequence>MAHQTEPGTLGNLTIEEEHRLQEAWVHLLRLCEVEIFHHDTPDKTKELRQHLSNKSPEIFRQRLWKFFTADHPDTMVLRFLRARKWDVEKAMAMLTSAIDWRDEQRIDEDIVRTGESIGLKKTLSEDQNGFMMQYRSGKSFVRGTDKENRPIYIIKVRLHDPNLQSPQSMEMFVLHNIESLRAMARAPNDKVCLIFDLSGFGLKNMDFHVVKFLVQVFEAKYPETLGVVLVHNAPFIFWGIWSVIKRWLNPVIASKIHFTNGTKELKRFISAENLQKCYGGQDNWEYKYIGPEPGENQPLLSEEKGAKIQNERNELVQQFEQMTIDWTCADEGSVEAKEKDKERSELVNELRDNYWKLDPFIRAKTYYHRVGVIGATGEVDFKAAR</sequence>
<dbReference type="SMART" id="SM01100">
    <property type="entry name" value="CRAL_TRIO_N"/>
    <property type="match status" value="1"/>
</dbReference>
<dbReference type="PANTHER" id="PTHR46590:SF1">
    <property type="entry name" value="PHOSPHATIDYLINOSITOL TRANSFER PROTEIN CSR1"/>
    <property type="match status" value="1"/>
</dbReference>
<dbReference type="CDD" id="cd00170">
    <property type="entry name" value="SEC14"/>
    <property type="match status" value="1"/>
</dbReference>
<dbReference type="Proteomes" id="UP000777438">
    <property type="component" value="Unassembled WGS sequence"/>
</dbReference>
<organism evidence="2 3">
    <name type="scientific">Thelonectria olida</name>
    <dbReference type="NCBI Taxonomy" id="1576542"/>
    <lineage>
        <taxon>Eukaryota</taxon>
        <taxon>Fungi</taxon>
        <taxon>Dikarya</taxon>
        <taxon>Ascomycota</taxon>
        <taxon>Pezizomycotina</taxon>
        <taxon>Sordariomycetes</taxon>
        <taxon>Hypocreomycetidae</taxon>
        <taxon>Hypocreales</taxon>
        <taxon>Nectriaceae</taxon>
        <taxon>Thelonectria</taxon>
    </lineage>
</organism>
<accession>A0A9P9AJR0</accession>
<comment type="caution">
    <text evidence="2">The sequence shown here is derived from an EMBL/GenBank/DDBJ whole genome shotgun (WGS) entry which is preliminary data.</text>
</comment>
<dbReference type="PROSITE" id="PS50191">
    <property type="entry name" value="CRAL_TRIO"/>
    <property type="match status" value="1"/>
</dbReference>